<dbReference type="Proteomes" id="UP000287394">
    <property type="component" value="Chromosome"/>
</dbReference>
<name>A0A402D5R1_9BACT</name>
<dbReference type="AlphaFoldDB" id="A0A402D5R1"/>
<evidence type="ECO:0000313" key="1">
    <source>
        <dbReference type="EMBL" id="BDI33437.1"/>
    </source>
</evidence>
<keyword evidence="2" id="KW-1185">Reference proteome</keyword>
<sequence>MTKEEFLARCAMIYDLGLAAPETLTSLERGADVLNRLADSAARGAIRIESDAPGQAHAKQRWIAAQLVIEEGNRIQAARQDRFTLMTLASDPVGYGAVRIAAILNHSCQQCATDPLLMHTRSGLCAHRDQLNEKVMMIENEVMIEPS</sequence>
<dbReference type="RefSeq" id="WP_125206355.1">
    <property type="nucleotide sequence ID" value="NZ_AP025739.1"/>
</dbReference>
<dbReference type="EMBL" id="AP025739">
    <property type="protein sequence ID" value="BDI33437.1"/>
    <property type="molecule type" value="Genomic_DNA"/>
</dbReference>
<evidence type="ECO:0000313" key="2">
    <source>
        <dbReference type="Proteomes" id="UP000287394"/>
    </source>
</evidence>
<accession>A0A402D5R1</accession>
<proteinExistence type="predicted"/>
<dbReference type="KEGG" id="ccot:CCAX7_54880"/>
<organism evidence="1 2">
    <name type="scientific">Capsulimonas corticalis</name>
    <dbReference type="NCBI Taxonomy" id="2219043"/>
    <lineage>
        <taxon>Bacteria</taxon>
        <taxon>Bacillati</taxon>
        <taxon>Armatimonadota</taxon>
        <taxon>Armatimonadia</taxon>
        <taxon>Capsulimonadales</taxon>
        <taxon>Capsulimonadaceae</taxon>
        <taxon>Capsulimonas</taxon>
    </lineage>
</organism>
<protein>
    <submittedName>
        <fullName evidence="1">Uncharacterized protein</fullName>
    </submittedName>
</protein>
<gene>
    <name evidence="1" type="ORF">CCAX7_54880</name>
</gene>
<reference evidence="1 2" key="1">
    <citation type="journal article" date="2019" name="Int. J. Syst. Evol. Microbiol.">
        <title>Capsulimonas corticalis gen. nov., sp. nov., an aerobic capsulated bacterium, of a novel bacterial order, Capsulimonadales ord. nov., of the class Armatimonadia of the phylum Armatimonadetes.</title>
        <authorList>
            <person name="Li J."/>
            <person name="Kudo C."/>
            <person name="Tonouchi A."/>
        </authorList>
    </citation>
    <scope>NUCLEOTIDE SEQUENCE [LARGE SCALE GENOMIC DNA]</scope>
    <source>
        <strain evidence="1 2">AX-7</strain>
    </source>
</reference>